<comment type="caution">
    <text evidence="2">The sequence shown here is derived from an EMBL/GenBank/DDBJ whole genome shotgun (WGS) entry which is preliminary data.</text>
</comment>
<gene>
    <name evidence="2" type="ORF">FNF31_06958</name>
</gene>
<reference evidence="2 3" key="1">
    <citation type="submission" date="2019-07" db="EMBL/GenBank/DDBJ databases">
        <title>Genomes of Cafeteria roenbergensis.</title>
        <authorList>
            <person name="Fischer M.G."/>
            <person name="Hackl T."/>
            <person name="Roman M."/>
        </authorList>
    </citation>
    <scope>NUCLEOTIDE SEQUENCE [LARGE SCALE GENOMIC DNA]</scope>
    <source>
        <strain evidence="2 3">Cflag</strain>
    </source>
</reference>
<feature type="compositionally biased region" description="Basic and acidic residues" evidence="1">
    <location>
        <begin position="400"/>
        <end position="410"/>
    </location>
</feature>
<evidence type="ECO:0000313" key="2">
    <source>
        <dbReference type="EMBL" id="KAA0150810.1"/>
    </source>
</evidence>
<evidence type="ECO:0000313" key="3">
    <source>
        <dbReference type="Proteomes" id="UP000325113"/>
    </source>
</evidence>
<accession>A0A5A8CFD1</accession>
<dbReference type="AlphaFoldDB" id="A0A5A8CFD1"/>
<protein>
    <submittedName>
        <fullName evidence="2">Uncharacterized protein</fullName>
    </submittedName>
</protein>
<feature type="region of interest" description="Disordered" evidence="1">
    <location>
        <begin position="273"/>
        <end position="329"/>
    </location>
</feature>
<proteinExistence type="predicted"/>
<organism evidence="2 3">
    <name type="scientific">Cafeteria roenbergensis</name>
    <name type="common">Marine flagellate</name>
    <dbReference type="NCBI Taxonomy" id="33653"/>
    <lineage>
        <taxon>Eukaryota</taxon>
        <taxon>Sar</taxon>
        <taxon>Stramenopiles</taxon>
        <taxon>Bigyra</taxon>
        <taxon>Opalozoa</taxon>
        <taxon>Bicosoecida</taxon>
        <taxon>Cafeteriaceae</taxon>
        <taxon>Cafeteria</taxon>
    </lineage>
</organism>
<dbReference type="Proteomes" id="UP000325113">
    <property type="component" value="Unassembled WGS sequence"/>
</dbReference>
<feature type="compositionally biased region" description="Low complexity" evidence="1">
    <location>
        <begin position="300"/>
        <end position="314"/>
    </location>
</feature>
<feature type="compositionally biased region" description="Polar residues" evidence="1">
    <location>
        <begin position="440"/>
        <end position="450"/>
    </location>
</feature>
<feature type="region of interest" description="Disordered" evidence="1">
    <location>
        <begin position="367"/>
        <end position="467"/>
    </location>
</feature>
<sequence length="467" mass="47558">MADSDEWMRSAAANVEELMARAAQWAQDAYARPATVTMTVAFEQAVAWERVKGAEARVRAALAEGEMAGYCWNAGAPSVTAVPQRGPARRAVSAPWPLEAHASDGAYLLVALPVLGGSHPAGTTDDEWAALGAVLGALGPPSGPGQACAVFAQHSEDGNVVAAELAEDLPSWLTGGHASDDVRLAAMAAAEAGSAALAEQEEGRVAGLEEAEAAPGAGRDGFLGDAAAAFKRMAEVQQGRSGASGEARAAAGGASDAVRGVLERVPEFVDTLGRLEGVDLPGDDQGDGGDDETDDEAGAAEDAAGGDSDVDAWASWIEGGGPPPKTRSAGGALAAEEMVWPHPLTAGVRASDEALWALMELAPPVSLAKSGDGPDWESQAAFGEEEQEDDDDLAEAMQAELDRTTMKESLDEVDLGDGQRARSAEATLVGSMARSVGAQAGQSGPASSLLGQLGVPQPEEWLAGMAD</sequence>
<name>A0A5A8CFD1_CAFRO</name>
<feature type="compositionally biased region" description="Acidic residues" evidence="1">
    <location>
        <begin position="281"/>
        <end position="299"/>
    </location>
</feature>
<evidence type="ECO:0000256" key="1">
    <source>
        <dbReference type="SAM" id="MobiDB-lite"/>
    </source>
</evidence>
<dbReference type="EMBL" id="VLTM01000120">
    <property type="protein sequence ID" value="KAA0150810.1"/>
    <property type="molecule type" value="Genomic_DNA"/>
</dbReference>
<feature type="compositionally biased region" description="Acidic residues" evidence="1">
    <location>
        <begin position="383"/>
        <end position="394"/>
    </location>
</feature>